<dbReference type="Gene3D" id="1.20.940.10">
    <property type="entry name" value="Functional domain of the splicing factor Prp18"/>
    <property type="match status" value="1"/>
</dbReference>
<organism evidence="2 3">
    <name type="scientific">Ditylenchus dipsaci</name>
    <dbReference type="NCBI Taxonomy" id="166011"/>
    <lineage>
        <taxon>Eukaryota</taxon>
        <taxon>Metazoa</taxon>
        <taxon>Ecdysozoa</taxon>
        <taxon>Nematoda</taxon>
        <taxon>Chromadorea</taxon>
        <taxon>Rhabditida</taxon>
        <taxon>Tylenchina</taxon>
        <taxon>Tylenchomorpha</taxon>
        <taxon>Sphaerularioidea</taxon>
        <taxon>Anguinidae</taxon>
        <taxon>Anguininae</taxon>
        <taxon>Ditylenchus</taxon>
    </lineage>
</organism>
<feature type="region of interest" description="Disordered" evidence="1">
    <location>
        <begin position="136"/>
        <end position="174"/>
    </location>
</feature>
<dbReference type="WBParaSite" id="jg4614">
    <property type="protein sequence ID" value="jg4614"/>
    <property type="gene ID" value="jg4614"/>
</dbReference>
<feature type="compositionally biased region" description="Low complexity" evidence="1">
    <location>
        <begin position="86"/>
        <end position="107"/>
    </location>
</feature>
<reference evidence="3" key="1">
    <citation type="submission" date="2022-11" db="UniProtKB">
        <authorList>
            <consortium name="WormBaseParasite"/>
        </authorList>
    </citation>
    <scope>IDENTIFICATION</scope>
</reference>
<dbReference type="AlphaFoldDB" id="A0A915EBL3"/>
<proteinExistence type="predicted"/>
<feature type="region of interest" description="Disordered" evidence="1">
    <location>
        <begin position="15"/>
        <end position="107"/>
    </location>
</feature>
<evidence type="ECO:0000313" key="3">
    <source>
        <dbReference type="WBParaSite" id="jg4614"/>
    </source>
</evidence>
<feature type="compositionally biased region" description="Polar residues" evidence="1">
    <location>
        <begin position="70"/>
        <end position="80"/>
    </location>
</feature>
<evidence type="ECO:0000256" key="1">
    <source>
        <dbReference type="SAM" id="MobiDB-lite"/>
    </source>
</evidence>
<dbReference type="Proteomes" id="UP000887574">
    <property type="component" value="Unplaced"/>
</dbReference>
<sequence length="370" mass="40884">MLYYSNKQAALTSQMSSYSTEANQQQQQHILPPPSTPSQLISQRKRRPLDPSVQQELGQNFGNGSAGGYINSSNSYQQHVAGSPNYQQHPHQQPAMQQHNPHHQQQYNQPAVANHNYGQQPQNQAALGTADQAMMQQPPFGQPAQHNPSCFMTAPQPQQLNTHPASAFTPMVPTANLTNHGFQKLSSASQSTFNHPSAATSKAKLCNHNYPTRSGLSIIHSPTTQAATQPDPPPTYLQPSRRRCSLNGPQLVQFLIKATIRLPQGPMREGIQLNLGQLNELVTLGHLSESCLKKLNFVVDAVDRGAYEEAWQFFEQLQITFPGEMSNGAKWTQGLKFLILELKKQKCGGGVYQNENQQQIRAGSAGSRMM</sequence>
<evidence type="ECO:0000313" key="2">
    <source>
        <dbReference type="Proteomes" id="UP000887574"/>
    </source>
</evidence>
<accession>A0A915EBL3</accession>
<protein>
    <submittedName>
        <fullName evidence="3">Uncharacterized protein</fullName>
    </submittedName>
</protein>
<feature type="compositionally biased region" description="Polar residues" evidence="1">
    <location>
        <begin position="144"/>
        <end position="164"/>
    </location>
</feature>
<feature type="compositionally biased region" description="Polar residues" evidence="1">
    <location>
        <begin position="15"/>
        <end position="29"/>
    </location>
</feature>
<feature type="compositionally biased region" description="Polar residues" evidence="1">
    <location>
        <begin position="52"/>
        <end position="63"/>
    </location>
</feature>
<keyword evidence="2" id="KW-1185">Reference proteome</keyword>
<name>A0A915EBL3_9BILA</name>